<evidence type="ECO:0000313" key="20">
    <source>
        <dbReference type="Proteomes" id="UP001162480"/>
    </source>
</evidence>
<evidence type="ECO:0000256" key="14">
    <source>
        <dbReference type="PROSITE-ProRule" id="PRU00043"/>
    </source>
</evidence>
<keyword evidence="11" id="KW-0628">Postsynaptic cell membrane</keyword>
<comment type="subcellular location">
    <subcellularLocation>
        <location evidence="12">Postsynaptic cell membrane</location>
        <topology evidence="12">Single-pass type I membrane protein</topology>
    </subcellularLocation>
</comment>
<dbReference type="PRINTS" id="PR00205">
    <property type="entry name" value="CADHERIN"/>
</dbReference>
<dbReference type="SUPFAM" id="SSF49313">
    <property type="entry name" value="Cadherin-like"/>
    <property type="match status" value="2"/>
</dbReference>
<evidence type="ECO:0000256" key="1">
    <source>
        <dbReference type="ARBA" id="ARBA00022475"/>
    </source>
</evidence>
<evidence type="ECO:0000256" key="16">
    <source>
        <dbReference type="SAM" id="Phobius"/>
    </source>
</evidence>
<dbReference type="AlphaFoldDB" id="A0AA36FL34"/>
<dbReference type="EMBL" id="OX597838">
    <property type="protein sequence ID" value="CAI9740914.1"/>
    <property type="molecule type" value="Genomic_DNA"/>
</dbReference>
<evidence type="ECO:0000256" key="6">
    <source>
        <dbReference type="ARBA" id="ARBA00022889"/>
    </source>
</evidence>
<evidence type="ECO:0000259" key="18">
    <source>
        <dbReference type="PROSITE" id="PS50268"/>
    </source>
</evidence>
<keyword evidence="9 16" id="KW-0472">Membrane</keyword>
<feature type="compositionally biased region" description="Acidic residues" evidence="15">
    <location>
        <begin position="958"/>
        <end position="976"/>
    </location>
</feature>
<dbReference type="GO" id="GO:0050806">
    <property type="term" value="P:positive regulation of synaptic transmission"/>
    <property type="evidence" value="ECO:0007669"/>
    <property type="project" value="TreeGrafter"/>
</dbReference>
<keyword evidence="8" id="KW-0770">Synapse</keyword>
<dbReference type="Gene3D" id="2.60.120.200">
    <property type="match status" value="1"/>
</dbReference>
<evidence type="ECO:0000256" key="13">
    <source>
        <dbReference type="ARBA" id="ARBA00035015"/>
    </source>
</evidence>
<keyword evidence="3 17" id="KW-0732">Signal</keyword>
<keyword evidence="7 16" id="KW-1133">Transmembrane helix</keyword>
<dbReference type="GO" id="GO:0007156">
    <property type="term" value="P:homophilic cell adhesion via plasma membrane adhesion molecules"/>
    <property type="evidence" value="ECO:0007669"/>
    <property type="project" value="InterPro"/>
</dbReference>
<dbReference type="FunFam" id="2.60.40.60:FF:000025">
    <property type="entry name" value="Calsyntenin 1"/>
    <property type="match status" value="1"/>
</dbReference>
<evidence type="ECO:0000256" key="8">
    <source>
        <dbReference type="ARBA" id="ARBA00023018"/>
    </source>
</evidence>
<organism evidence="19 20">
    <name type="scientific">Octopus vulgaris</name>
    <name type="common">Common octopus</name>
    <dbReference type="NCBI Taxonomy" id="6645"/>
    <lineage>
        <taxon>Eukaryota</taxon>
        <taxon>Metazoa</taxon>
        <taxon>Spiralia</taxon>
        <taxon>Lophotrochozoa</taxon>
        <taxon>Mollusca</taxon>
        <taxon>Cephalopoda</taxon>
        <taxon>Coleoidea</taxon>
        <taxon>Octopodiformes</taxon>
        <taxon>Octopoda</taxon>
        <taxon>Incirrata</taxon>
        <taxon>Octopodidae</taxon>
        <taxon>Octopus</taxon>
    </lineage>
</organism>
<dbReference type="SMART" id="SM00112">
    <property type="entry name" value="CA"/>
    <property type="match status" value="2"/>
</dbReference>
<dbReference type="Pfam" id="PF19699">
    <property type="entry name" value="CLSTN_C"/>
    <property type="match status" value="2"/>
</dbReference>
<dbReference type="InterPro" id="IPR002126">
    <property type="entry name" value="Cadherin-like_dom"/>
</dbReference>
<dbReference type="GO" id="GO:0009986">
    <property type="term" value="C:cell surface"/>
    <property type="evidence" value="ECO:0007669"/>
    <property type="project" value="TreeGrafter"/>
</dbReference>
<dbReference type="PANTHER" id="PTHR14139:SF2">
    <property type="entry name" value="CALSYNTENIN-1"/>
    <property type="match status" value="1"/>
</dbReference>
<evidence type="ECO:0000256" key="11">
    <source>
        <dbReference type="ARBA" id="ARBA00023257"/>
    </source>
</evidence>
<feature type="signal peptide" evidence="17">
    <location>
        <begin position="1"/>
        <end position="31"/>
    </location>
</feature>
<keyword evidence="10" id="KW-0325">Glycoprotein</keyword>
<keyword evidence="1" id="KW-1003">Cell membrane</keyword>
<feature type="transmembrane region" description="Helical" evidence="16">
    <location>
        <begin position="883"/>
        <end position="905"/>
    </location>
</feature>
<keyword evidence="4" id="KW-0677">Repeat</keyword>
<keyword evidence="5 14" id="KW-0106">Calcium</keyword>
<feature type="region of interest" description="Disordered" evidence="15">
    <location>
        <begin position="692"/>
        <end position="732"/>
    </location>
</feature>
<evidence type="ECO:0000313" key="19">
    <source>
        <dbReference type="EMBL" id="CAI9740914.1"/>
    </source>
</evidence>
<dbReference type="SUPFAM" id="SSF49899">
    <property type="entry name" value="Concanavalin A-like lectins/glucanases"/>
    <property type="match status" value="1"/>
</dbReference>
<evidence type="ECO:0000256" key="10">
    <source>
        <dbReference type="ARBA" id="ARBA00023180"/>
    </source>
</evidence>
<gene>
    <name evidence="19" type="ORF">OCTVUL_1B006730</name>
</gene>
<evidence type="ECO:0000256" key="12">
    <source>
        <dbReference type="ARBA" id="ARBA00035006"/>
    </source>
</evidence>
<dbReference type="InterPro" id="IPR015919">
    <property type="entry name" value="Cadherin-like_sf"/>
</dbReference>
<dbReference type="InterPro" id="IPR013320">
    <property type="entry name" value="ConA-like_dom_sf"/>
</dbReference>
<feature type="domain" description="Cadherin" evidence="18">
    <location>
        <begin position="166"/>
        <end position="240"/>
    </location>
</feature>
<dbReference type="Pfam" id="PF00028">
    <property type="entry name" value="Cadherin"/>
    <property type="match status" value="1"/>
</dbReference>
<keyword evidence="2 16" id="KW-0812">Transmembrane</keyword>
<dbReference type="Proteomes" id="UP001162480">
    <property type="component" value="Chromosome 25"/>
</dbReference>
<name>A0AA36FL34_OCTVU</name>
<feature type="region of interest" description="Disordered" evidence="15">
    <location>
        <begin position="956"/>
        <end position="985"/>
    </location>
</feature>
<keyword evidence="20" id="KW-1185">Reference proteome</keyword>
<evidence type="ECO:0000256" key="5">
    <source>
        <dbReference type="ARBA" id="ARBA00022837"/>
    </source>
</evidence>
<feature type="compositionally biased region" description="Acidic residues" evidence="15">
    <location>
        <begin position="696"/>
        <end position="724"/>
    </location>
</feature>
<dbReference type="InterPro" id="IPR045588">
    <property type="entry name" value="CLSTN_C"/>
</dbReference>
<dbReference type="Pfam" id="PF13385">
    <property type="entry name" value="Laminin_G_3"/>
    <property type="match status" value="1"/>
</dbReference>
<evidence type="ECO:0000256" key="15">
    <source>
        <dbReference type="SAM" id="MobiDB-lite"/>
    </source>
</evidence>
<feature type="chain" id="PRO_5041405011" evidence="17">
    <location>
        <begin position="32"/>
        <end position="999"/>
    </location>
</feature>
<sequence length="999" mass="112693">METRKMARKVSLLTAGLLLTIIIHLCGLTNAISEPNYNDPVLVKTERNRNGVPIFLGSLKEDEREVKLDPPLSATDPDKGRGGKICGYGIIGQHLHDVPFEIILLNNETGEAKIVVKAGETLNCEKREKYKFTIVAYDCGEIHHYSNKSIVIVHVEDVDEYPPTFNEDSYEVEVEEGHVFGSITQLTASDKDKSKNFSKICRYVILDNDVPFEISNDGVLKNTVPLDHAKRHNYMISVVAESCTRKRSKPVLVNILVKKKCEVGWKGIQQHLEYMPNSGRQKISEHAHLDLCDKPCQVEKVSIRMVLTTKHIGKGCDRDTYSISSQRKLCGANGDSVDLLPSPSVATWTSSLPTDDGKESDQIFAFDGQTNAVEVPDGHLNHSLTSHFTISTWMKREHNSKRFGGQSSPNKARKEHILCMSDGEHLNRHHYGLFVHGDKLVFLLRREAAEGEDMEAFSPAEWRWQLPQINDGEWHHYALSVDYPEVRLYIDGKVVVPSNHDFEVVDDWPLHRTKKVHFTELVVGACWQGSTKKFDHFFRGYLAELSVLRDKTESERVIKCLVNCKEYLDFHALNKMESGTSVSFNSEMTEFSIMGKNVTEVESLIREVSYVNARHYPTPGRRALKMETAVECQSVDGESSHSPLSGVSPVDVDIIVMHPMRPIITVQGLSNLTLTPSQLKVGRRVFSNVEIIVSQADDEDEEEDDEDDDDEDDDEDVRGEDGDDDKLNGVFPDAGLFKPQRKEFLLDSCTVTAEPILDLHKEVLLTPHNLIQNLKLESSLTNKRLLIKNADKVRDYITVLKEIRYVHKDGNSLGSRYFELVCSSQNGRFQSKPVKIKIMAIHDEEPDTKIHAHARHNMETPYSDNEIHMLDNIKATVSTAPNFGMAAIIVICVGFLLFMIILGVIRIRAAHKRTQVVAVDEKQEMEWDNSALNITVNPMDQPYDRGDSAMQALRVADSDSDDDDDDTCHDSSEEEAMEKGTAPTKVGRELEWDDSILSF</sequence>
<evidence type="ECO:0000256" key="4">
    <source>
        <dbReference type="ARBA" id="ARBA00022737"/>
    </source>
</evidence>
<keyword evidence="6" id="KW-0130">Cell adhesion</keyword>
<accession>A0AA36FL34</accession>
<dbReference type="GO" id="GO:0051965">
    <property type="term" value="P:positive regulation of synapse assembly"/>
    <property type="evidence" value="ECO:0007669"/>
    <property type="project" value="TreeGrafter"/>
</dbReference>
<dbReference type="CDD" id="cd11304">
    <property type="entry name" value="Cadherin_repeat"/>
    <property type="match status" value="2"/>
</dbReference>
<evidence type="ECO:0000256" key="7">
    <source>
        <dbReference type="ARBA" id="ARBA00022989"/>
    </source>
</evidence>
<feature type="domain" description="Cadherin" evidence="18">
    <location>
        <begin position="72"/>
        <end position="165"/>
    </location>
</feature>
<proteinExistence type="inferred from homology"/>
<evidence type="ECO:0000256" key="2">
    <source>
        <dbReference type="ARBA" id="ARBA00022692"/>
    </source>
</evidence>
<evidence type="ECO:0000256" key="17">
    <source>
        <dbReference type="SAM" id="SignalP"/>
    </source>
</evidence>
<evidence type="ECO:0000256" key="9">
    <source>
        <dbReference type="ARBA" id="ARBA00023136"/>
    </source>
</evidence>
<comment type="similarity">
    <text evidence="13">Belongs to the calsyntenin family.</text>
</comment>
<protein>
    <submittedName>
        <fullName evidence="19">Calsyntenin-1-like isoform X1</fullName>
    </submittedName>
</protein>
<reference evidence="19" key="1">
    <citation type="submission" date="2023-08" db="EMBL/GenBank/DDBJ databases">
        <authorList>
            <person name="Alioto T."/>
            <person name="Alioto T."/>
            <person name="Gomez Garrido J."/>
        </authorList>
    </citation>
    <scope>NUCLEOTIDE SEQUENCE</scope>
</reference>
<dbReference type="Gene3D" id="2.60.40.60">
    <property type="entry name" value="Cadherins"/>
    <property type="match status" value="2"/>
</dbReference>
<evidence type="ECO:0000256" key="3">
    <source>
        <dbReference type="ARBA" id="ARBA00022729"/>
    </source>
</evidence>
<dbReference type="PANTHER" id="PTHR14139">
    <property type="entry name" value="CALSYNTENIN"/>
    <property type="match status" value="1"/>
</dbReference>
<dbReference type="GO" id="GO:0045211">
    <property type="term" value="C:postsynaptic membrane"/>
    <property type="evidence" value="ECO:0007669"/>
    <property type="project" value="UniProtKB-SubCell"/>
</dbReference>
<dbReference type="PROSITE" id="PS50268">
    <property type="entry name" value="CADHERIN_2"/>
    <property type="match status" value="2"/>
</dbReference>
<dbReference type="GO" id="GO:0005509">
    <property type="term" value="F:calcium ion binding"/>
    <property type="evidence" value="ECO:0007669"/>
    <property type="project" value="UniProtKB-UniRule"/>
</dbReference>